<gene>
    <name evidence="3" type="ORF">Pfra01_001499400</name>
</gene>
<accession>A0A9W6XPD6</accession>
<dbReference type="Pfam" id="PF22936">
    <property type="entry name" value="Pol_BBD"/>
    <property type="match status" value="1"/>
</dbReference>
<comment type="caution">
    <text evidence="3">The sequence shown here is derived from an EMBL/GenBank/DDBJ whole genome shotgun (WGS) entry which is preliminary data.</text>
</comment>
<dbReference type="GO" id="GO:0008270">
    <property type="term" value="F:zinc ion binding"/>
    <property type="evidence" value="ECO:0007669"/>
    <property type="project" value="InterPro"/>
</dbReference>
<evidence type="ECO:0000313" key="3">
    <source>
        <dbReference type="EMBL" id="GMF43826.1"/>
    </source>
</evidence>
<dbReference type="OrthoDB" id="146468at2759"/>
<feature type="domain" description="Retrovirus-related Pol polyprotein from transposon TNT 1-94-like beta-barrel" evidence="2">
    <location>
        <begin position="183"/>
        <end position="263"/>
    </location>
</feature>
<dbReference type="GO" id="GO:0003676">
    <property type="term" value="F:nucleic acid binding"/>
    <property type="evidence" value="ECO:0007669"/>
    <property type="project" value="InterPro"/>
</dbReference>
<dbReference type="InterPro" id="IPR054722">
    <property type="entry name" value="PolX-like_BBD"/>
</dbReference>
<evidence type="ECO:0000256" key="1">
    <source>
        <dbReference type="SAM" id="MobiDB-lite"/>
    </source>
</evidence>
<dbReference type="InterPro" id="IPR036875">
    <property type="entry name" value="Znf_CCHC_sf"/>
</dbReference>
<feature type="region of interest" description="Disordered" evidence="1">
    <location>
        <begin position="142"/>
        <end position="161"/>
    </location>
</feature>
<dbReference type="SUPFAM" id="SSF57756">
    <property type="entry name" value="Retrovirus zinc finger-like domains"/>
    <property type="match status" value="1"/>
</dbReference>
<evidence type="ECO:0000313" key="4">
    <source>
        <dbReference type="Proteomes" id="UP001165121"/>
    </source>
</evidence>
<name>A0A9W6XPD6_9STRA</name>
<dbReference type="Gene3D" id="4.10.60.10">
    <property type="entry name" value="Zinc finger, CCHC-type"/>
    <property type="match status" value="1"/>
</dbReference>
<feature type="region of interest" description="Disordered" evidence="1">
    <location>
        <begin position="46"/>
        <end position="65"/>
    </location>
</feature>
<dbReference type="EMBL" id="BSXT01001592">
    <property type="protein sequence ID" value="GMF43826.1"/>
    <property type="molecule type" value="Genomic_DNA"/>
</dbReference>
<sequence>MRCATDATPRLRQAEQARSQVAGLQFGQPAQRAAQVVRFVSQEAKAAGKQKKKKRQGMSENELAQKKSQTKCSNCRQPGHWYAECTAVTGMPLKLELTDKLKVKNLKLATSFGGVVGVVQPNRQCPLRWQHEPSCEWGNSPWRSARHGGSPPRYNRGRADGPRMVNMVTRNESIRSPGTFGEWILDPGSQANVCNDLSLFTSLSDQTTRQVSFDNGTVQSAVVYGSVLLRVCNQVGKLEDKLLENVMYISNLQVNVISLLHANGEQIQGGLTTSVLRGYPSLVPI</sequence>
<reference evidence="3" key="1">
    <citation type="submission" date="2023-04" db="EMBL/GenBank/DDBJ databases">
        <title>Phytophthora fragariaefolia NBRC 109709.</title>
        <authorList>
            <person name="Ichikawa N."/>
            <person name="Sato H."/>
            <person name="Tonouchi N."/>
        </authorList>
    </citation>
    <scope>NUCLEOTIDE SEQUENCE</scope>
    <source>
        <strain evidence="3">NBRC 109709</strain>
    </source>
</reference>
<protein>
    <submittedName>
        <fullName evidence="3">Unnamed protein product</fullName>
    </submittedName>
</protein>
<dbReference type="AlphaFoldDB" id="A0A9W6XPD6"/>
<dbReference type="Proteomes" id="UP001165121">
    <property type="component" value="Unassembled WGS sequence"/>
</dbReference>
<evidence type="ECO:0000259" key="2">
    <source>
        <dbReference type="Pfam" id="PF22936"/>
    </source>
</evidence>
<keyword evidence="4" id="KW-1185">Reference proteome</keyword>
<proteinExistence type="predicted"/>
<organism evidence="3 4">
    <name type="scientific">Phytophthora fragariaefolia</name>
    <dbReference type="NCBI Taxonomy" id="1490495"/>
    <lineage>
        <taxon>Eukaryota</taxon>
        <taxon>Sar</taxon>
        <taxon>Stramenopiles</taxon>
        <taxon>Oomycota</taxon>
        <taxon>Peronosporomycetes</taxon>
        <taxon>Peronosporales</taxon>
        <taxon>Peronosporaceae</taxon>
        <taxon>Phytophthora</taxon>
    </lineage>
</organism>